<dbReference type="RefSeq" id="XP_033595763.1">
    <property type="nucleotide sequence ID" value="XM_033744852.1"/>
</dbReference>
<gene>
    <name evidence="5" type="ORF">EJ05DRAFT_480337</name>
</gene>
<dbReference type="OrthoDB" id="2281372at2759"/>
<evidence type="ECO:0000256" key="2">
    <source>
        <dbReference type="ARBA" id="ARBA00023026"/>
    </source>
</evidence>
<keyword evidence="2" id="KW-0843">Virulence</keyword>
<name>A0A6A6VRU2_9PEZI</name>
<reference evidence="5" key="1">
    <citation type="journal article" date="2020" name="Stud. Mycol.">
        <title>101 Dothideomycetes genomes: a test case for predicting lifestyles and emergence of pathogens.</title>
        <authorList>
            <person name="Haridas S."/>
            <person name="Albert R."/>
            <person name="Binder M."/>
            <person name="Bloem J."/>
            <person name="Labutti K."/>
            <person name="Salamov A."/>
            <person name="Andreopoulos B."/>
            <person name="Baker S."/>
            <person name="Barry K."/>
            <person name="Bills G."/>
            <person name="Bluhm B."/>
            <person name="Cannon C."/>
            <person name="Castanera R."/>
            <person name="Culley D."/>
            <person name="Daum C."/>
            <person name="Ezra D."/>
            <person name="Gonzalez J."/>
            <person name="Henrissat B."/>
            <person name="Kuo A."/>
            <person name="Liang C."/>
            <person name="Lipzen A."/>
            <person name="Lutzoni F."/>
            <person name="Magnuson J."/>
            <person name="Mondo S."/>
            <person name="Nolan M."/>
            <person name="Ohm R."/>
            <person name="Pangilinan J."/>
            <person name="Park H.-J."/>
            <person name="Ramirez L."/>
            <person name="Alfaro M."/>
            <person name="Sun H."/>
            <person name="Tritt A."/>
            <person name="Yoshinaga Y."/>
            <person name="Zwiers L.-H."/>
            <person name="Turgeon B."/>
            <person name="Goodwin S."/>
            <person name="Spatafora J."/>
            <person name="Crous P."/>
            <person name="Grigoriev I."/>
        </authorList>
    </citation>
    <scope>NUCLEOTIDE SEQUENCE</scope>
    <source>
        <strain evidence="5">CBS 121739</strain>
    </source>
</reference>
<dbReference type="PANTHER" id="PTHR34997">
    <property type="entry name" value="AM15"/>
    <property type="match status" value="1"/>
</dbReference>
<keyword evidence="6" id="KW-1185">Reference proteome</keyword>
<protein>
    <recommendedName>
        <fullName evidence="4">LysM domain-containing protein</fullName>
    </recommendedName>
</protein>
<dbReference type="InterPro" id="IPR018392">
    <property type="entry name" value="LysM"/>
</dbReference>
<dbReference type="PROSITE" id="PS51782">
    <property type="entry name" value="LYSM"/>
    <property type="match status" value="1"/>
</dbReference>
<dbReference type="PANTHER" id="PTHR34997:SF1">
    <property type="entry name" value="PEPTIDOGLYCAN-BINDING LYSIN DOMAIN"/>
    <property type="match status" value="1"/>
</dbReference>
<evidence type="ECO:0000313" key="5">
    <source>
        <dbReference type="EMBL" id="KAF2753312.1"/>
    </source>
</evidence>
<feature type="domain" description="LysM" evidence="4">
    <location>
        <begin position="48"/>
        <end position="94"/>
    </location>
</feature>
<evidence type="ECO:0000259" key="4">
    <source>
        <dbReference type="PROSITE" id="PS51782"/>
    </source>
</evidence>
<dbReference type="InterPro" id="IPR036779">
    <property type="entry name" value="LysM_dom_sf"/>
</dbReference>
<dbReference type="GO" id="GO:0008061">
    <property type="term" value="F:chitin binding"/>
    <property type="evidence" value="ECO:0007669"/>
    <property type="project" value="UniProtKB-KW"/>
</dbReference>
<dbReference type="EMBL" id="ML996584">
    <property type="protein sequence ID" value="KAF2753312.1"/>
    <property type="molecule type" value="Genomic_DNA"/>
</dbReference>
<evidence type="ECO:0000313" key="6">
    <source>
        <dbReference type="Proteomes" id="UP000799437"/>
    </source>
</evidence>
<dbReference type="Proteomes" id="UP000799437">
    <property type="component" value="Unassembled WGS sequence"/>
</dbReference>
<keyword evidence="1" id="KW-0147">Chitin-binding</keyword>
<sequence>MTTAFPSIVPKSSFERRDTGPALPSNCTEYTSPSTGTRTICRPSDCATTYKAEQDDTVTQVAAKFGNFSASILRYWNPEIGPYARLQEFMPYCINTPWYEFEGETQYPDKSIVNTTEVALTAYPVPWLLEVVDECERFYFIGAGQTAYDVSVDAGVTLNDMFAWNKYIKADGSGFDAGYWACVGVSS</sequence>
<feature type="region of interest" description="Disordered" evidence="3">
    <location>
        <begin position="1"/>
        <end position="30"/>
    </location>
</feature>
<proteinExistence type="predicted"/>
<accession>A0A6A6VRU2</accession>
<evidence type="ECO:0000256" key="1">
    <source>
        <dbReference type="ARBA" id="ARBA00022669"/>
    </source>
</evidence>
<evidence type="ECO:0000256" key="3">
    <source>
        <dbReference type="SAM" id="MobiDB-lite"/>
    </source>
</evidence>
<organism evidence="5 6">
    <name type="scientific">Pseudovirgaria hyperparasitica</name>
    <dbReference type="NCBI Taxonomy" id="470096"/>
    <lineage>
        <taxon>Eukaryota</taxon>
        <taxon>Fungi</taxon>
        <taxon>Dikarya</taxon>
        <taxon>Ascomycota</taxon>
        <taxon>Pezizomycotina</taxon>
        <taxon>Dothideomycetes</taxon>
        <taxon>Dothideomycetes incertae sedis</taxon>
        <taxon>Acrospermales</taxon>
        <taxon>Acrospermaceae</taxon>
        <taxon>Pseudovirgaria</taxon>
    </lineage>
</organism>
<dbReference type="GeneID" id="54485906"/>
<dbReference type="Gene3D" id="3.10.350.10">
    <property type="entry name" value="LysM domain"/>
    <property type="match status" value="2"/>
</dbReference>
<dbReference type="AlphaFoldDB" id="A0A6A6VRU2"/>
<dbReference type="InterPro" id="IPR052210">
    <property type="entry name" value="LysM1-like"/>
</dbReference>